<proteinExistence type="predicted"/>
<name>A0ABY6KGV3_9ARAC</name>
<gene>
    <name evidence="1" type="ORF">LAZ67_4003201</name>
</gene>
<reference evidence="1 2" key="1">
    <citation type="submission" date="2022-01" db="EMBL/GenBank/DDBJ databases">
        <title>A chromosomal length assembly of Cordylochernes scorpioides.</title>
        <authorList>
            <person name="Zeh D."/>
            <person name="Zeh J."/>
        </authorList>
    </citation>
    <scope>NUCLEOTIDE SEQUENCE [LARGE SCALE GENOMIC DNA]</scope>
    <source>
        <strain evidence="1">IN4F17</strain>
        <tissue evidence="1">Whole Body</tissue>
    </source>
</reference>
<evidence type="ECO:0000313" key="1">
    <source>
        <dbReference type="EMBL" id="UYV66875.1"/>
    </source>
</evidence>
<dbReference type="Proteomes" id="UP001235939">
    <property type="component" value="Chromosome 04"/>
</dbReference>
<protein>
    <submittedName>
        <fullName evidence="1">TIGD2</fullName>
    </submittedName>
</protein>
<keyword evidence="2" id="KW-1185">Reference proteome</keyword>
<organism evidence="1 2">
    <name type="scientific">Cordylochernes scorpioides</name>
    <dbReference type="NCBI Taxonomy" id="51811"/>
    <lineage>
        <taxon>Eukaryota</taxon>
        <taxon>Metazoa</taxon>
        <taxon>Ecdysozoa</taxon>
        <taxon>Arthropoda</taxon>
        <taxon>Chelicerata</taxon>
        <taxon>Arachnida</taxon>
        <taxon>Pseudoscorpiones</taxon>
        <taxon>Cheliferoidea</taxon>
        <taxon>Chernetidae</taxon>
        <taxon>Cordylochernes</taxon>
    </lineage>
</organism>
<dbReference type="EMBL" id="CP092866">
    <property type="protein sequence ID" value="UYV66875.1"/>
    <property type="molecule type" value="Genomic_DNA"/>
</dbReference>
<sequence>MRFKSRHGIRQLDIQSETANNTEASKHLKSHFINMIDKKGYNESNVYKADETGLYWKKISTKSLVAKNEMNKIVPVIYKKQNNSWMNTNIFVEWWYDTVSSLKSKNFRMQLGNLEMFCCYLITLQAIPQTFQWKEKGENLKLLFFPPSLYTWQQKIGLLLLSPLHSRLKATKSFLIGCSFFNLVVIPSSSSLSLEP</sequence>
<accession>A0ABY6KGV3</accession>
<evidence type="ECO:0000313" key="2">
    <source>
        <dbReference type="Proteomes" id="UP001235939"/>
    </source>
</evidence>